<evidence type="ECO:0008006" key="4">
    <source>
        <dbReference type="Google" id="ProtNLM"/>
    </source>
</evidence>
<organism evidence="2 3">
    <name type="scientific">Paenibacillus chartarius</name>
    <dbReference type="NCBI Taxonomy" id="747481"/>
    <lineage>
        <taxon>Bacteria</taxon>
        <taxon>Bacillati</taxon>
        <taxon>Bacillota</taxon>
        <taxon>Bacilli</taxon>
        <taxon>Bacillales</taxon>
        <taxon>Paenibacillaceae</taxon>
        <taxon>Paenibacillus</taxon>
    </lineage>
</organism>
<keyword evidence="3" id="KW-1185">Reference proteome</keyword>
<name>A0ABV6DNL7_9BACL</name>
<feature type="chain" id="PRO_5047459497" description="Secreted protein" evidence="1">
    <location>
        <begin position="21"/>
        <end position="82"/>
    </location>
</feature>
<sequence>MPTKNSALRDTLTASPLLFAASSLARYSAVVALHANASVSSLLSVRPFRFPAFRTSVLWPLLTPADSARLLSRGYEVTSHIP</sequence>
<feature type="signal peptide" evidence="1">
    <location>
        <begin position="1"/>
        <end position="20"/>
    </location>
</feature>
<evidence type="ECO:0000313" key="3">
    <source>
        <dbReference type="Proteomes" id="UP001589776"/>
    </source>
</evidence>
<dbReference type="Proteomes" id="UP001589776">
    <property type="component" value="Unassembled WGS sequence"/>
</dbReference>
<evidence type="ECO:0000313" key="2">
    <source>
        <dbReference type="EMBL" id="MFC0214222.1"/>
    </source>
</evidence>
<gene>
    <name evidence="2" type="ORF">ACFFK0_17470</name>
</gene>
<evidence type="ECO:0000256" key="1">
    <source>
        <dbReference type="SAM" id="SignalP"/>
    </source>
</evidence>
<dbReference type="RefSeq" id="WP_377471577.1">
    <property type="nucleotide sequence ID" value="NZ_JBHLWN010000071.1"/>
</dbReference>
<comment type="caution">
    <text evidence="2">The sequence shown here is derived from an EMBL/GenBank/DDBJ whole genome shotgun (WGS) entry which is preliminary data.</text>
</comment>
<proteinExistence type="predicted"/>
<accession>A0ABV6DNL7</accession>
<protein>
    <recommendedName>
        <fullName evidence="4">Secreted protein</fullName>
    </recommendedName>
</protein>
<keyword evidence="1" id="KW-0732">Signal</keyword>
<reference evidence="2 3" key="1">
    <citation type="submission" date="2024-09" db="EMBL/GenBank/DDBJ databases">
        <authorList>
            <person name="Sun Q."/>
            <person name="Mori K."/>
        </authorList>
    </citation>
    <scope>NUCLEOTIDE SEQUENCE [LARGE SCALE GENOMIC DNA]</scope>
    <source>
        <strain evidence="2 3">CCM 7759</strain>
    </source>
</reference>
<dbReference type="EMBL" id="JBHLWN010000071">
    <property type="protein sequence ID" value="MFC0214222.1"/>
    <property type="molecule type" value="Genomic_DNA"/>
</dbReference>